<dbReference type="AlphaFoldDB" id="A0A373F6Z3"/>
<dbReference type="EMBL" id="QURR01000046">
    <property type="protein sequence ID" value="RGE39727.1"/>
    <property type="molecule type" value="Genomic_DNA"/>
</dbReference>
<dbReference type="PROSITE" id="PS51257">
    <property type="entry name" value="PROKAR_LIPOPROTEIN"/>
    <property type="match status" value="1"/>
</dbReference>
<feature type="signal peptide" evidence="1">
    <location>
        <begin position="1"/>
        <end position="23"/>
    </location>
</feature>
<gene>
    <name evidence="2" type="ORF">DZC30_21445</name>
</gene>
<evidence type="ECO:0000313" key="3">
    <source>
        <dbReference type="Proteomes" id="UP000261948"/>
    </source>
</evidence>
<feature type="chain" id="PRO_5016761592" description="Lipoprotein" evidence="1">
    <location>
        <begin position="24"/>
        <end position="198"/>
    </location>
</feature>
<accession>A0A373F6Z3</accession>
<dbReference type="Proteomes" id="UP000261948">
    <property type="component" value="Unassembled WGS sequence"/>
</dbReference>
<keyword evidence="3" id="KW-1185">Reference proteome</keyword>
<comment type="caution">
    <text evidence="2">The sequence shown here is derived from an EMBL/GenBank/DDBJ whole genome shotgun (WGS) entry which is preliminary data.</text>
</comment>
<reference evidence="2 3" key="1">
    <citation type="submission" date="2018-08" db="EMBL/GenBank/DDBJ databases">
        <title>Comamonas testosteroni strain SWCO2.</title>
        <authorList>
            <person name="Jiang N."/>
            <person name="Zhang X.Z."/>
        </authorList>
    </citation>
    <scope>NUCLEOTIDE SEQUENCE [LARGE SCALE GENOMIC DNA]</scope>
    <source>
        <strain evidence="2 3">SWCO2</strain>
    </source>
</reference>
<organism evidence="2 3">
    <name type="scientific">Comamonas testosteroni</name>
    <name type="common">Pseudomonas testosteroni</name>
    <dbReference type="NCBI Taxonomy" id="285"/>
    <lineage>
        <taxon>Bacteria</taxon>
        <taxon>Pseudomonadati</taxon>
        <taxon>Pseudomonadota</taxon>
        <taxon>Betaproteobacteria</taxon>
        <taxon>Burkholderiales</taxon>
        <taxon>Comamonadaceae</taxon>
        <taxon>Comamonas</taxon>
    </lineage>
</organism>
<evidence type="ECO:0000313" key="2">
    <source>
        <dbReference type="EMBL" id="RGE39727.1"/>
    </source>
</evidence>
<protein>
    <recommendedName>
        <fullName evidence="4">Lipoprotein</fullName>
    </recommendedName>
</protein>
<name>A0A373F6Z3_COMTE</name>
<evidence type="ECO:0000256" key="1">
    <source>
        <dbReference type="SAM" id="SignalP"/>
    </source>
</evidence>
<dbReference type="OrthoDB" id="8794462at2"/>
<sequence>MQPMNARPLLALTAILCASLLTGCLVPERFTARVDIQPDAGFAYRFDGSAIDPLAVMKIQQQGFLSDKEQQSLAAEAQKLKQNPDVKKAVYTGKARYQLEMEGQRKAGEALKLLNSFMVQTDANGVITVSAQPLKRKEKADLAQMGFTINGTLTVNVPAGAQVLSQNANTQPPSGSGAYVWRLGDVGVRPEIKLRFSP</sequence>
<evidence type="ECO:0008006" key="4">
    <source>
        <dbReference type="Google" id="ProtNLM"/>
    </source>
</evidence>
<proteinExistence type="predicted"/>
<keyword evidence="1" id="KW-0732">Signal</keyword>